<keyword evidence="2" id="KW-0732">Signal</keyword>
<feature type="signal peptide" evidence="2">
    <location>
        <begin position="1"/>
        <end position="21"/>
    </location>
</feature>
<proteinExistence type="predicted"/>
<reference evidence="3 4" key="1">
    <citation type="submission" date="2016-05" db="EMBL/GenBank/DDBJ databases">
        <authorList>
            <person name="Lavstsen T."/>
            <person name="Jespersen J.S."/>
        </authorList>
    </citation>
    <scope>NUCLEOTIDE SEQUENCE [LARGE SCALE GENOMIC DNA]</scope>
    <source>
        <strain evidence="3 4">SM-5815</strain>
    </source>
</reference>
<evidence type="ECO:0000256" key="2">
    <source>
        <dbReference type="SAM" id="SignalP"/>
    </source>
</evidence>
<evidence type="ECO:0000313" key="4">
    <source>
        <dbReference type="Proteomes" id="UP000249614"/>
    </source>
</evidence>
<evidence type="ECO:0000313" key="3">
    <source>
        <dbReference type="EMBL" id="PZS88175.1"/>
    </source>
</evidence>
<sequence length="155" mass="17227">MDRKLGGLILLALATPAVAWAQDGYRRAGAALGQAIFGSSQEAYDREYERRVLLEGARQDAIRARQEADAAELQVKAVQRLQSIWIQLGLPDEEARSVASAFTWDAQMEAIRQRAARDGYKTTMDAGIKAYRDYQYPLANQLILAAYLLPVEPTP</sequence>
<keyword evidence="1" id="KW-0175">Coiled coil</keyword>
<evidence type="ECO:0000256" key="1">
    <source>
        <dbReference type="SAM" id="Coils"/>
    </source>
</evidence>
<protein>
    <submittedName>
        <fullName evidence="3">Uncharacterized protein</fullName>
    </submittedName>
</protein>
<dbReference type="EMBL" id="LXXM01000217">
    <property type="protein sequence ID" value="PZS88175.1"/>
    <property type="molecule type" value="Genomic_DNA"/>
</dbReference>
<dbReference type="AlphaFoldDB" id="A0A2W6IWA4"/>
<comment type="caution">
    <text evidence="3">The sequence shown here is derived from an EMBL/GenBank/DDBJ whole genome shotgun (WGS) entry which is preliminary data.</text>
</comment>
<name>A0A2W6IWA4_STEMA</name>
<gene>
    <name evidence="3" type="ORF">A7X83_15770</name>
</gene>
<feature type="chain" id="PRO_5016008547" evidence="2">
    <location>
        <begin position="22"/>
        <end position="155"/>
    </location>
</feature>
<dbReference type="Proteomes" id="UP000249614">
    <property type="component" value="Unassembled WGS sequence"/>
</dbReference>
<dbReference type="RefSeq" id="WP_111113523.1">
    <property type="nucleotide sequence ID" value="NZ_LXXM01000217.1"/>
</dbReference>
<accession>A0A2W6IWA4</accession>
<organism evidence="3 4">
    <name type="scientific">Stenotrophomonas maltophilia</name>
    <name type="common">Pseudomonas maltophilia</name>
    <name type="synonym">Xanthomonas maltophilia</name>
    <dbReference type="NCBI Taxonomy" id="40324"/>
    <lineage>
        <taxon>Bacteria</taxon>
        <taxon>Pseudomonadati</taxon>
        <taxon>Pseudomonadota</taxon>
        <taxon>Gammaproteobacteria</taxon>
        <taxon>Lysobacterales</taxon>
        <taxon>Lysobacteraceae</taxon>
        <taxon>Stenotrophomonas</taxon>
        <taxon>Stenotrophomonas maltophilia group</taxon>
    </lineage>
</organism>
<feature type="coiled-coil region" evidence="1">
    <location>
        <begin position="54"/>
        <end position="81"/>
    </location>
</feature>